<accession>A0A2K9ZEN0</accession>
<name>A0A2K9ZEN0_RHILE</name>
<dbReference type="EMBL" id="CP025014">
    <property type="protein sequence ID" value="AUW46702.1"/>
    <property type="molecule type" value="Genomic_DNA"/>
</dbReference>
<geneLocation type="plasmid" evidence="2">
    <name>prln2</name>
</geneLocation>
<evidence type="ECO:0000313" key="1">
    <source>
        <dbReference type="EMBL" id="AUW46702.1"/>
    </source>
</evidence>
<protein>
    <submittedName>
        <fullName evidence="1">Uncharacterized protein</fullName>
    </submittedName>
</protein>
<evidence type="ECO:0000313" key="2">
    <source>
        <dbReference type="Proteomes" id="UP000238523"/>
    </source>
</evidence>
<organism evidence="1 2">
    <name type="scientific">Rhizobium leguminosarum</name>
    <dbReference type="NCBI Taxonomy" id="384"/>
    <lineage>
        <taxon>Bacteria</taxon>
        <taxon>Pseudomonadati</taxon>
        <taxon>Pseudomonadota</taxon>
        <taxon>Alphaproteobacteria</taxon>
        <taxon>Hyphomicrobiales</taxon>
        <taxon>Rhizobiaceae</taxon>
        <taxon>Rhizobium/Agrobacterium group</taxon>
        <taxon>Rhizobium</taxon>
    </lineage>
</organism>
<dbReference type="AlphaFoldDB" id="A0A2K9ZEN0"/>
<keyword evidence="1" id="KW-0614">Plasmid</keyword>
<proteinExistence type="predicted"/>
<sequence length="37" mass="4486">MGSLLWFIATFRLVSCYLFVFTQFRTKNHYTLLLELL</sequence>
<gene>
    <name evidence="1" type="ORF">CUJ84_pRLN2000157</name>
</gene>
<dbReference type="Proteomes" id="UP000238523">
    <property type="component" value="Plasmid pRLN2"/>
</dbReference>
<reference evidence="1 2" key="1">
    <citation type="submission" date="2017-11" db="EMBL/GenBank/DDBJ databases">
        <title>Complete genome of Rhizobium leguminosarum Norway, an ineffective micro-symbiont.</title>
        <authorList>
            <person name="Hoffrichter A."/>
            <person name="Liang J."/>
            <person name="Brachmann A."/>
            <person name="Marin M."/>
        </authorList>
    </citation>
    <scope>NUCLEOTIDE SEQUENCE [LARGE SCALE GENOMIC DNA]</scope>
    <source>
        <strain evidence="1 2">Norway</strain>
        <plasmid evidence="2">Plasmid prln2</plasmid>
    </source>
</reference>